<proteinExistence type="predicted"/>
<organism evidence="1">
    <name type="scientific">uncultured Caudovirales phage</name>
    <dbReference type="NCBI Taxonomy" id="2100421"/>
    <lineage>
        <taxon>Viruses</taxon>
        <taxon>Duplodnaviria</taxon>
        <taxon>Heunggongvirae</taxon>
        <taxon>Uroviricota</taxon>
        <taxon>Caudoviricetes</taxon>
        <taxon>Peduoviridae</taxon>
        <taxon>Maltschvirus</taxon>
        <taxon>Maltschvirus maltsch</taxon>
    </lineage>
</organism>
<accession>A0A6J5KVV4</accession>
<gene>
    <name evidence="1" type="ORF">UFOVP75_7</name>
</gene>
<dbReference type="EMBL" id="LR796209">
    <property type="protein sequence ID" value="CAB4126544.1"/>
    <property type="molecule type" value="Genomic_DNA"/>
</dbReference>
<protein>
    <submittedName>
        <fullName evidence="1">Uncharacterized protein</fullName>
    </submittedName>
</protein>
<name>A0A6J5KVV4_9CAUD</name>
<reference evidence="1" key="1">
    <citation type="submission" date="2020-04" db="EMBL/GenBank/DDBJ databases">
        <authorList>
            <person name="Chiriac C."/>
            <person name="Salcher M."/>
            <person name="Ghai R."/>
            <person name="Kavagutti S V."/>
        </authorList>
    </citation>
    <scope>NUCLEOTIDE SEQUENCE</scope>
</reference>
<sequence>MVALAIDTIKVIGHNVDTQEDHTMTPWKDVPARKNGHAAHTMTAGRITGQQWACGSRASRTVIDDDGYDVVTRDMWRDSACWHVREHNRKDGRVFWLSCRTLSEARAMFDRRFPCPIIDRRGVQQ</sequence>
<evidence type="ECO:0000313" key="1">
    <source>
        <dbReference type="EMBL" id="CAB4126544.1"/>
    </source>
</evidence>